<proteinExistence type="predicted"/>
<name>A0AAV2U0J5_CALDB</name>
<evidence type="ECO:0008006" key="4">
    <source>
        <dbReference type="Google" id="ProtNLM"/>
    </source>
</evidence>
<accession>A0AAV2U0J5</accession>
<dbReference type="GO" id="GO:0005886">
    <property type="term" value="C:plasma membrane"/>
    <property type="evidence" value="ECO:0007669"/>
    <property type="project" value="TreeGrafter"/>
</dbReference>
<dbReference type="Pfam" id="PF15891">
    <property type="entry name" value="Nuc_deoxyri_tr2"/>
    <property type="match status" value="1"/>
</dbReference>
<dbReference type="EMBL" id="CAXLJL010000933">
    <property type="protein sequence ID" value="CAL5141991.1"/>
    <property type="molecule type" value="Genomic_DNA"/>
</dbReference>
<organism evidence="2 3">
    <name type="scientific">Calicophoron daubneyi</name>
    <name type="common">Rumen fluke</name>
    <name type="synonym">Paramphistomum daubneyi</name>
    <dbReference type="NCBI Taxonomy" id="300641"/>
    <lineage>
        <taxon>Eukaryota</taxon>
        <taxon>Metazoa</taxon>
        <taxon>Spiralia</taxon>
        <taxon>Lophotrochozoa</taxon>
        <taxon>Platyhelminthes</taxon>
        <taxon>Trematoda</taxon>
        <taxon>Digenea</taxon>
        <taxon>Plagiorchiida</taxon>
        <taxon>Pronocephalata</taxon>
        <taxon>Paramphistomoidea</taxon>
        <taxon>Paramphistomidae</taxon>
        <taxon>Calicophoron</taxon>
    </lineage>
</organism>
<evidence type="ECO:0000256" key="1">
    <source>
        <dbReference type="SAM" id="MobiDB-lite"/>
    </source>
</evidence>
<gene>
    <name evidence="2" type="ORF">CDAUBV1_LOCUS17277</name>
</gene>
<evidence type="ECO:0000313" key="3">
    <source>
        <dbReference type="Proteomes" id="UP001497525"/>
    </source>
</evidence>
<dbReference type="PANTHER" id="PTHR36300">
    <property type="entry name" value="RAW, ISOFORM A"/>
    <property type="match status" value="1"/>
</dbReference>
<feature type="compositionally biased region" description="Low complexity" evidence="1">
    <location>
        <begin position="684"/>
        <end position="695"/>
    </location>
</feature>
<sequence length="789" mass="88459">MSVLCMNMEQVRPEPNMNELKSVFNRFAIVGRLPVKKIESASRELDVRIPPNACARMCEELRRPLDKRLHFYEFCLAYTCAYQILRGDCPKRRPNTYEYEVFLGGACNPTTWRKDTGIPFLEATGISYYNPQVDNWRPELVQIEERAKSSSFVFLFVFESWRTRAISSLVEAFYLAGKNENLVLVLSDKSIEGPLVIAGEQVSQMEYRCLQQAREYLVNFAKKRGIPLFSELTEALQYVKEIVFRHRDELSRTGEKDSSCFTQYEKDLVSRALSVQKVFNSLIPTKPGYVSLTEARSGLQRLNADFPCDMFFDDLSNKLMNLEQFCLAYCRYVLQHSICNLAHERFSHSLELPGSTFCCAPKKCFPGNSEAPASPQSTRSTLNGNLTCTNVQPTEMLPCSASCDTKLNQAVTNFSATKSNSFWSSISSLFNFIPKPIGRSLPPDLDTSSQCAKRITVYLAGTQVNENGSLETWYEDIASPFLRKANVSFYRREDDKFPREIYHQPTNDSEQIRTWARAHSQVLLYVISASSFNLPTLMEAGFAIGCGLPVVLYIEDLSSDNNPGSIHLNALRRSPVEKELAPVSKTEEERHVEWWKAKKAKTESSVKSSDVSHSSCSTSSSCPDERAIPNPLNNTVDSSTKCNNLTPFRPSLLNPSMDSGLGLRIGSESSCTLSSSGPNSEQRTSSTSTDLSLESPTDKSASQSPIFSDWNGFDSTVDLVTPLGANAIKDHNRGRAYLRSMAIEMKVPIADKVKHGLEMCLVKARRNCAFSTRTNANRPARPHSLFVGL</sequence>
<protein>
    <recommendedName>
        <fullName evidence="4">Raw</fullName>
    </recommendedName>
</protein>
<comment type="caution">
    <text evidence="2">The sequence shown here is derived from an EMBL/GenBank/DDBJ whole genome shotgun (WGS) entry which is preliminary data.</text>
</comment>
<dbReference type="InterPro" id="IPR039470">
    <property type="entry name" value="Nuc_deoxyri_tr2"/>
</dbReference>
<dbReference type="Gene3D" id="3.40.50.450">
    <property type="match status" value="1"/>
</dbReference>
<feature type="region of interest" description="Disordered" evidence="1">
    <location>
        <begin position="668"/>
        <end position="705"/>
    </location>
</feature>
<feature type="compositionally biased region" description="Low complexity" evidence="1">
    <location>
        <begin position="606"/>
        <end position="622"/>
    </location>
</feature>
<feature type="region of interest" description="Disordered" evidence="1">
    <location>
        <begin position="606"/>
        <end position="641"/>
    </location>
</feature>
<dbReference type="Proteomes" id="UP001497525">
    <property type="component" value="Unassembled WGS sequence"/>
</dbReference>
<feature type="compositionally biased region" description="Polar residues" evidence="1">
    <location>
        <begin position="631"/>
        <end position="641"/>
    </location>
</feature>
<dbReference type="AlphaFoldDB" id="A0AAV2U0J5"/>
<dbReference type="PANTHER" id="PTHR36300:SF1">
    <property type="entry name" value="RAW, ISOFORM A"/>
    <property type="match status" value="1"/>
</dbReference>
<reference evidence="2" key="1">
    <citation type="submission" date="2024-06" db="EMBL/GenBank/DDBJ databases">
        <authorList>
            <person name="Liu X."/>
            <person name="Lenzi L."/>
            <person name="Haldenby T S."/>
            <person name="Uol C."/>
        </authorList>
    </citation>
    <scope>NUCLEOTIDE SEQUENCE</scope>
</reference>
<evidence type="ECO:0000313" key="2">
    <source>
        <dbReference type="EMBL" id="CAL5141991.1"/>
    </source>
</evidence>